<dbReference type="InterPro" id="IPR028098">
    <property type="entry name" value="Glyco_trans_4-like_N"/>
</dbReference>
<feature type="domain" description="Glycosyltransferase subfamily 4-like N-terminal" evidence="2">
    <location>
        <begin position="134"/>
        <end position="309"/>
    </location>
</feature>
<name>A0ABQ1QPT8_9RHOB</name>
<evidence type="ECO:0000313" key="4">
    <source>
        <dbReference type="Proteomes" id="UP000617355"/>
    </source>
</evidence>
<feature type="domain" description="Glycosyl transferase family 1" evidence="1">
    <location>
        <begin position="325"/>
        <end position="500"/>
    </location>
</feature>
<dbReference type="RefSeq" id="WP_188527492.1">
    <property type="nucleotide sequence ID" value="NZ_BMGI01000003.1"/>
</dbReference>
<sequence>MTPDNHDALLDAAMKLHRLQRPTSAETLLDHVLRKPGGPDRLSGFVGDAAGRGDTAVALLALELIANDESDQKASRLTEAWETLAQSTTRRPMAPELFDAWLRHLPRDHTEPQGNPGADVCYVLALSLPQSPSGYAMRTHYLATALGHRGLDLHCLTRPGFPKTAGADAPPGPKPVGPITYHRCGGPDHPARNDLAAFQASTAELLSRFRRIRPRVVMAASNYANALPAFMAARQLGLPFVYDVRGFWELSRVAREPLWAKSEAFANARALESRIASQADLVLTLTAPMRDELMARGVRPDRIRLLPNGADPDRFAPRPRSAKLSRRFGLPDGVPVIGYVGSFVGYEGLDVLVAACATLVRRGRDFRLLLVGDEPQGKTDLRDALIQQARDAGLRDRLILPGRVPAEEAPDVYSLIDIAPIPRKAASVTRLVSPIKPLEAMSAARAVVVSDLAALTGIVEHGRTGMVFPADDAEALARVLEALLDDPALRHELGERARHWVIAERSWATVAGLAHKALCEVMPGGAA</sequence>
<dbReference type="SUPFAM" id="SSF53756">
    <property type="entry name" value="UDP-Glycosyltransferase/glycogen phosphorylase"/>
    <property type="match status" value="1"/>
</dbReference>
<dbReference type="Pfam" id="PF13579">
    <property type="entry name" value="Glyco_trans_4_4"/>
    <property type="match status" value="1"/>
</dbReference>
<dbReference type="PANTHER" id="PTHR45947">
    <property type="entry name" value="SULFOQUINOVOSYL TRANSFERASE SQD2"/>
    <property type="match status" value="1"/>
</dbReference>
<accession>A0ABQ1QPT8</accession>
<organism evidence="3 4">
    <name type="scientific">Sinisalibacter lacisalsi</name>
    <dbReference type="NCBI Taxonomy" id="1526570"/>
    <lineage>
        <taxon>Bacteria</taxon>
        <taxon>Pseudomonadati</taxon>
        <taxon>Pseudomonadota</taxon>
        <taxon>Alphaproteobacteria</taxon>
        <taxon>Rhodobacterales</taxon>
        <taxon>Roseobacteraceae</taxon>
        <taxon>Sinisalibacter</taxon>
    </lineage>
</organism>
<gene>
    <name evidence="3" type="ORF">GCM10011358_19720</name>
</gene>
<evidence type="ECO:0000313" key="3">
    <source>
        <dbReference type="EMBL" id="GGD35965.1"/>
    </source>
</evidence>
<evidence type="ECO:0000259" key="1">
    <source>
        <dbReference type="Pfam" id="PF00534"/>
    </source>
</evidence>
<proteinExistence type="predicted"/>
<dbReference type="InterPro" id="IPR001296">
    <property type="entry name" value="Glyco_trans_1"/>
</dbReference>
<comment type="caution">
    <text evidence="3">The sequence shown here is derived from an EMBL/GenBank/DDBJ whole genome shotgun (WGS) entry which is preliminary data.</text>
</comment>
<dbReference type="InterPro" id="IPR050194">
    <property type="entry name" value="Glycosyltransferase_grp1"/>
</dbReference>
<dbReference type="EMBL" id="BMGI01000003">
    <property type="protein sequence ID" value="GGD35965.1"/>
    <property type="molecule type" value="Genomic_DNA"/>
</dbReference>
<reference evidence="4" key="1">
    <citation type="journal article" date="2019" name="Int. J. Syst. Evol. Microbiol.">
        <title>The Global Catalogue of Microorganisms (GCM) 10K type strain sequencing project: providing services to taxonomists for standard genome sequencing and annotation.</title>
        <authorList>
            <consortium name="The Broad Institute Genomics Platform"/>
            <consortium name="The Broad Institute Genome Sequencing Center for Infectious Disease"/>
            <person name="Wu L."/>
            <person name="Ma J."/>
        </authorList>
    </citation>
    <scope>NUCLEOTIDE SEQUENCE [LARGE SCALE GENOMIC DNA]</scope>
    <source>
        <strain evidence="4">CGMCC 1.12922</strain>
    </source>
</reference>
<dbReference type="Pfam" id="PF00534">
    <property type="entry name" value="Glycos_transf_1"/>
    <property type="match status" value="1"/>
</dbReference>
<dbReference type="CDD" id="cd03794">
    <property type="entry name" value="GT4_WbuB-like"/>
    <property type="match status" value="1"/>
</dbReference>
<evidence type="ECO:0000259" key="2">
    <source>
        <dbReference type="Pfam" id="PF13579"/>
    </source>
</evidence>
<dbReference type="PANTHER" id="PTHR45947:SF3">
    <property type="entry name" value="SULFOQUINOVOSYL TRANSFERASE SQD2"/>
    <property type="match status" value="1"/>
</dbReference>
<keyword evidence="4" id="KW-1185">Reference proteome</keyword>
<dbReference type="Proteomes" id="UP000617355">
    <property type="component" value="Unassembled WGS sequence"/>
</dbReference>
<dbReference type="Gene3D" id="3.40.50.2000">
    <property type="entry name" value="Glycogen Phosphorylase B"/>
    <property type="match status" value="2"/>
</dbReference>
<protein>
    <submittedName>
        <fullName evidence="3">Glycosyltransferase WbuB</fullName>
    </submittedName>
</protein>